<organism evidence="3 4">
    <name type="scientific">Metarhizium robertsii</name>
    <dbReference type="NCBI Taxonomy" id="568076"/>
    <lineage>
        <taxon>Eukaryota</taxon>
        <taxon>Fungi</taxon>
        <taxon>Dikarya</taxon>
        <taxon>Ascomycota</taxon>
        <taxon>Pezizomycotina</taxon>
        <taxon>Sordariomycetes</taxon>
        <taxon>Hypocreomycetidae</taxon>
        <taxon>Hypocreales</taxon>
        <taxon>Clavicipitaceae</taxon>
        <taxon>Metarhizium</taxon>
    </lineage>
</organism>
<reference evidence="3 4" key="1">
    <citation type="submission" date="2014-02" db="EMBL/GenBank/DDBJ databases">
        <title>The genome sequence of the entomopathogenic fungus Metarhizium robertsii ARSEF 2575.</title>
        <authorList>
            <person name="Giuliano Garisto Donzelli B."/>
            <person name="Roe B.A."/>
            <person name="Macmil S.L."/>
            <person name="Krasnoff S.B."/>
            <person name="Gibson D.M."/>
        </authorList>
    </citation>
    <scope>NUCLEOTIDE SEQUENCE [LARGE SCALE GENOMIC DNA]</scope>
    <source>
        <strain evidence="3 4">ARSEF 2575</strain>
    </source>
</reference>
<dbReference type="Proteomes" id="UP000030151">
    <property type="component" value="Unassembled WGS sequence"/>
</dbReference>
<evidence type="ECO:0000313" key="4">
    <source>
        <dbReference type="Proteomes" id="UP000030151"/>
    </source>
</evidence>
<feature type="region of interest" description="Disordered" evidence="1">
    <location>
        <begin position="326"/>
        <end position="351"/>
    </location>
</feature>
<feature type="compositionally biased region" description="Basic and acidic residues" evidence="1">
    <location>
        <begin position="341"/>
        <end position="351"/>
    </location>
</feature>
<evidence type="ECO:0000259" key="2">
    <source>
        <dbReference type="PROSITE" id="PS50181"/>
    </source>
</evidence>
<evidence type="ECO:0000313" key="3">
    <source>
        <dbReference type="EMBL" id="EXU95525.1"/>
    </source>
</evidence>
<proteinExistence type="predicted"/>
<sequence length="351" mass="40025">MAASPPPGYLSDTEFRFPKDKADAIISTVSFPRKEFCRSVIWFPPSQHDGIRQSITSPFQRSSNPALGPLERLPAELLNNILLGLDLQSLFNFGQTNLKSREAVYSLKQYRLVLSHGLNLVCALLRTGVATSVSLLDCYRALCTEACAICDGFGGFISLLTWERCCYRCFQEAPELQMYSLTAVKRQFQLPKCDMDQLERFKTLPGTYNMEQSTYKSRMTIVSAYKALMFVDEYPYRPSPASLVQRGQILNFMGTCALPYYDTRTGQVEEGVSCAGCQLLVANGCVMREMPFWSWAYEARNTLYSRDGFLEHFRWCKQAQRRWNESDEGEKLPPDLQSLLDHSRQEVDKNT</sequence>
<dbReference type="AlphaFoldDB" id="A0A014N6X6"/>
<name>A0A014N6X6_9HYPO</name>
<dbReference type="PROSITE" id="PS50181">
    <property type="entry name" value="FBOX"/>
    <property type="match status" value="1"/>
</dbReference>
<dbReference type="eggNOG" id="ENOG502SM08">
    <property type="taxonomic scope" value="Eukaryota"/>
</dbReference>
<dbReference type="InterPro" id="IPR001810">
    <property type="entry name" value="F-box_dom"/>
</dbReference>
<feature type="domain" description="F-box" evidence="2">
    <location>
        <begin position="67"/>
        <end position="113"/>
    </location>
</feature>
<dbReference type="EMBL" id="JELW01000076">
    <property type="protein sequence ID" value="EXU95525.1"/>
    <property type="molecule type" value="Genomic_DNA"/>
</dbReference>
<dbReference type="OrthoDB" id="2687876at2759"/>
<protein>
    <recommendedName>
        <fullName evidence="2">F-box domain-containing protein</fullName>
    </recommendedName>
</protein>
<accession>A0A014N6X6</accession>
<comment type="caution">
    <text evidence="3">The sequence shown here is derived from an EMBL/GenBank/DDBJ whole genome shotgun (WGS) entry which is preliminary data.</text>
</comment>
<evidence type="ECO:0000256" key="1">
    <source>
        <dbReference type="SAM" id="MobiDB-lite"/>
    </source>
</evidence>
<gene>
    <name evidence="3" type="ORF">X797_011399</name>
</gene>
<dbReference type="HOGENOM" id="CLU_040048_1_0_1"/>
<dbReference type="Pfam" id="PF00646">
    <property type="entry name" value="F-box"/>
    <property type="match status" value="1"/>
</dbReference>